<keyword evidence="16" id="KW-0175">Coiled coil</keyword>
<dbReference type="Pfam" id="PF13807">
    <property type="entry name" value="GNVR"/>
    <property type="match status" value="1"/>
</dbReference>
<dbReference type="SUPFAM" id="SSF52540">
    <property type="entry name" value="P-loop containing nucleoside triphosphate hydrolases"/>
    <property type="match status" value="1"/>
</dbReference>
<dbReference type="InterPro" id="IPR025669">
    <property type="entry name" value="AAA_dom"/>
</dbReference>
<dbReference type="PANTHER" id="PTHR32309:SF13">
    <property type="entry name" value="FERRIC ENTEROBACTIN TRANSPORT PROTEIN FEPE"/>
    <property type="match status" value="1"/>
</dbReference>
<feature type="transmembrane region" description="Helical" evidence="17">
    <location>
        <begin position="31"/>
        <end position="51"/>
    </location>
</feature>
<dbReference type="AlphaFoldDB" id="A0A245ZQA9"/>
<keyword evidence="12 17" id="KW-1133">Transmembrane helix</keyword>
<evidence type="ECO:0000256" key="5">
    <source>
        <dbReference type="ARBA" id="ARBA00022475"/>
    </source>
</evidence>
<dbReference type="EC" id="2.7.10.2" evidence="4"/>
<feature type="domain" description="Polysaccharide chain length determinant N-terminal" evidence="18">
    <location>
        <begin position="24"/>
        <end position="98"/>
    </location>
</feature>
<dbReference type="EMBL" id="NBBJ01000001">
    <property type="protein sequence ID" value="OWK31924.1"/>
    <property type="molecule type" value="Genomic_DNA"/>
</dbReference>
<dbReference type="GO" id="GO:0004713">
    <property type="term" value="F:protein tyrosine kinase activity"/>
    <property type="evidence" value="ECO:0007669"/>
    <property type="project" value="TreeGrafter"/>
</dbReference>
<evidence type="ECO:0000256" key="17">
    <source>
        <dbReference type="SAM" id="Phobius"/>
    </source>
</evidence>
<keyword evidence="10 21" id="KW-0418">Kinase</keyword>
<proteinExistence type="inferred from homology"/>
<evidence type="ECO:0000256" key="1">
    <source>
        <dbReference type="ARBA" id="ARBA00004429"/>
    </source>
</evidence>
<evidence type="ECO:0000256" key="4">
    <source>
        <dbReference type="ARBA" id="ARBA00011903"/>
    </source>
</evidence>
<name>A0A245ZQA9_9SPHN</name>
<dbReference type="Gene3D" id="3.40.50.300">
    <property type="entry name" value="P-loop containing nucleotide triphosphate hydrolases"/>
    <property type="match status" value="1"/>
</dbReference>
<dbReference type="InterPro" id="IPR003856">
    <property type="entry name" value="LPS_length_determ_N"/>
</dbReference>
<dbReference type="PANTHER" id="PTHR32309">
    <property type="entry name" value="TYROSINE-PROTEIN KINASE"/>
    <property type="match status" value="1"/>
</dbReference>
<organism evidence="21 22">
    <name type="scientific">Sphingomonas mucosissima</name>
    <dbReference type="NCBI Taxonomy" id="370959"/>
    <lineage>
        <taxon>Bacteria</taxon>
        <taxon>Pseudomonadati</taxon>
        <taxon>Pseudomonadota</taxon>
        <taxon>Alphaproteobacteria</taxon>
        <taxon>Sphingomonadales</taxon>
        <taxon>Sphingomonadaceae</taxon>
        <taxon>Sphingomonas</taxon>
    </lineage>
</organism>
<comment type="caution">
    <text evidence="21">The sequence shown here is derived from an EMBL/GenBank/DDBJ whole genome shotgun (WGS) entry which is preliminary data.</text>
</comment>
<evidence type="ECO:0000256" key="13">
    <source>
        <dbReference type="ARBA" id="ARBA00023136"/>
    </source>
</evidence>
<dbReference type="Pfam" id="PF13614">
    <property type="entry name" value="AAA_31"/>
    <property type="match status" value="1"/>
</dbReference>
<dbReference type="Proteomes" id="UP000197783">
    <property type="component" value="Unassembled WGS sequence"/>
</dbReference>
<feature type="domain" description="Tyrosine-protein kinase G-rich" evidence="20">
    <location>
        <begin position="375"/>
        <end position="446"/>
    </location>
</feature>
<keyword evidence="11" id="KW-0067">ATP-binding</keyword>
<evidence type="ECO:0000256" key="10">
    <source>
        <dbReference type="ARBA" id="ARBA00022777"/>
    </source>
</evidence>
<evidence type="ECO:0000256" key="3">
    <source>
        <dbReference type="ARBA" id="ARBA00008883"/>
    </source>
</evidence>
<comment type="similarity">
    <text evidence="3">Belongs to the etk/wzc family.</text>
</comment>
<dbReference type="CDD" id="cd05387">
    <property type="entry name" value="BY-kinase"/>
    <property type="match status" value="1"/>
</dbReference>
<reference evidence="21 22" key="1">
    <citation type="submission" date="2017-03" db="EMBL/GenBank/DDBJ databases">
        <title>Genome sequence of Sphingomonas mucosissima DSM 17494.</title>
        <authorList>
            <person name="Poehlein A."/>
            <person name="Wuebbeler J.H."/>
            <person name="Steinbuechel A."/>
            <person name="Daniel R."/>
        </authorList>
    </citation>
    <scope>NUCLEOTIDE SEQUENCE [LARGE SCALE GENOMIC DNA]</scope>
    <source>
        <strain evidence="21 22">DSM 17494</strain>
    </source>
</reference>
<comment type="subcellular location">
    <subcellularLocation>
        <location evidence="1">Cell inner membrane</location>
        <topology evidence="1">Multi-pass membrane protein</topology>
    </subcellularLocation>
</comment>
<feature type="domain" description="AAA" evidence="19">
    <location>
        <begin position="514"/>
        <end position="644"/>
    </location>
</feature>
<evidence type="ECO:0000259" key="20">
    <source>
        <dbReference type="Pfam" id="PF13807"/>
    </source>
</evidence>
<evidence type="ECO:0000256" key="7">
    <source>
        <dbReference type="ARBA" id="ARBA00022679"/>
    </source>
</evidence>
<comment type="catalytic activity">
    <reaction evidence="15">
        <text>L-tyrosyl-[protein] + ATP = O-phospho-L-tyrosyl-[protein] + ADP + H(+)</text>
        <dbReference type="Rhea" id="RHEA:10596"/>
        <dbReference type="Rhea" id="RHEA-COMP:10136"/>
        <dbReference type="Rhea" id="RHEA-COMP:20101"/>
        <dbReference type="ChEBI" id="CHEBI:15378"/>
        <dbReference type="ChEBI" id="CHEBI:30616"/>
        <dbReference type="ChEBI" id="CHEBI:46858"/>
        <dbReference type="ChEBI" id="CHEBI:61978"/>
        <dbReference type="ChEBI" id="CHEBI:456216"/>
        <dbReference type="EC" id="2.7.10.2"/>
    </reaction>
</comment>
<comment type="similarity">
    <text evidence="2">Belongs to the CpsD/CapB family.</text>
</comment>
<accession>A0A245ZQA9</accession>
<evidence type="ECO:0000313" key="21">
    <source>
        <dbReference type="EMBL" id="OWK31924.1"/>
    </source>
</evidence>
<feature type="coiled-coil region" evidence="16">
    <location>
        <begin position="342"/>
        <end position="369"/>
    </location>
</feature>
<evidence type="ECO:0000256" key="2">
    <source>
        <dbReference type="ARBA" id="ARBA00007316"/>
    </source>
</evidence>
<evidence type="ECO:0000259" key="18">
    <source>
        <dbReference type="Pfam" id="PF02706"/>
    </source>
</evidence>
<dbReference type="InterPro" id="IPR005702">
    <property type="entry name" value="Wzc-like_C"/>
</dbReference>
<dbReference type="Pfam" id="PF02706">
    <property type="entry name" value="Wzz"/>
    <property type="match status" value="1"/>
</dbReference>
<keyword evidence="13 17" id="KW-0472">Membrane</keyword>
<evidence type="ECO:0000256" key="16">
    <source>
        <dbReference type="SAM" id="Coils"/>
    </source>
</evidence>
<dbReference type="InterPro" id="IPR027417">
    <property type="entry name" value="P-loop_NTPase"/>
</dbReference>
<dbReference type="InterPro" id="IPR032807">
    <property type="entry name" value="GNVR"/>
</dbReference>
<protein>
    <recommendedName>
        <fullName evidence="4">non-specific protein-tyrosine kinase</fullName>
        <ecNumber evidence="4">2.7.10.2</ecNumber>
    </recommendedName>
</protein>
<evidence type="ECO:0000256" key="11">
    <source>
        <dbReference type="ARBA" id="ARBA00022840"/>
    </source>
</evidence>
<dbReference type="RefSeq" id="WP_169715603.1">
    <property type="nucleotide sequence ID" value="NZ_NBBJ01000001.1"/>
</dbReference>
<sequence length="710" mass="76331">MEVRHEADEYEARLADVISVVRDTIRRRWKILAAVTAAVFLTGVIAVSFMTPKYTSTAKVRLDPSRNPLANNAQATRAELAPEAIETEVTAIRSLDLARSIVRAYGLSADPEFVEELDRNSVNVVTTEARENALAAAVLSHLKVDREKLTYVLNVRFTSTDSLKAAKLANAFADGYIESRTTNKVGTAERQSEWFQQRLDELGKQASEAEARAADFRARAGIVESSVANSTVGTINDQQVAPLASSLATAESDAAAARARLAAARSQVSRGGLDAVSEVLGSAVIADLRRQRAEVVRSRGEVEARYGDRHPESIRVRDQLVALDSQIDAEARRVVGSLQASASAAEARSASLRQSLNQLERERETSARDSVAAASLEREAAAKRALYDKMSQMSLESAQAARLSIAQAEVIDRAEPQPRPTSPNKPLLYALSLLVALAAGAGTIAVMEMTSGGFRSVEEVQDQLGIPVLAVVPKVPKGQNPADLMLERPTSMFAESYRIARAAVLGVKGTRSPKVIAITSSLPAEGKTTSAVAFARTLATAGAKTLLVECDIRRAAVRQIVRTPVPAVGLVEVLHGEASVDEAIHPGDVPNLDQLLVLSPYFSAENLFGEGRMEQLLGTLRERYDQIVLDLPPLMGLADGRFLAVLADATTLVIKWNATPVSAAISSLNWLRSDGSNPVGALYTQVDPAAQAVGGLYYYSKQYSDYYQAN</sequence>
<evidence type="ECO:0000256" key="12">
    <source>
        <dbReference type="ARBA" id="ARBA00022989"/>
    </source>
</evidence>
<dbReference type="InterPro" id="IPR050445">
    <property type="entry name" value="Bact_polysacc_biosynth/exp"/>
</dbReference>
<evidence type="ECO:0000256" key="14">
    <source>
        <dbReference type="ARBA" id="ARBA00023137"/>
    </source>
</evidence>
<keyword evidence="7 21" id="KW-0808">Transferase</keyword>
<evidence type="ECO:0000256" key="8">
    <source>
        <dbReference type="ARBA" id="ARBA00022692"/>
    </source>
</evidence>
<evidence type="ECO:0000256" key="15">
    <source>
        <dbReference type="ARBA" id="ARBA00051245"/>
    </source>
</evidence>
<dbReference type="GO" id="GO:0005886">
    <property type="term" value="C:plasma membrane"/>
    <property type="evidence" value="ECO:0007669"/>
    <property type="project" value="UniProtKB-SubCell"/>
</dbReference>
<keyword evidence="14" id="KW-0829">Tyrosine-protein kinase</keyword>
<evidence type="ECO:0000259" key="19">
    <source>
        <dbReference type="Pfam" id="PF13614"/>
    </source>
</evidence>
<keyword evidence="6" id="KW-0997">Cell inner membrane</keyword>
<keyword evidence="5" id="KW-1003">Cell membrane</keyword>
<keyword evidence="8 17" id="KW-0812">Transmembrane</keyword>
<evidence type="ECO:0000256" key="9">
    <source>
        <dbReference type="ARBA" id="ARBA00022741"/>
    </source>
</evidence>
<evidence type="ECO:0000256" key="6">
    <source>
        <dbReference type="ARBA" id="ARBA00022519"/>
    </source>
</evidence>
<gene>
    <name evidence="21" type="primary">ptk_1</name>
    <name evidence="21" type="ORF">SPMU_02440</name>
</gene>
<keyword evidence="9" id="KW-0547">Nucleotide-binding</keyword>
<evidence type="ECO:0000313" key="22">
    <source>
        <dbReference type="Proteomes" id="UP000197783"/>
    </source>
</evidence>
<keyword evidence="22" id="KW-1185">Reference proteome</keyword>